<dbReference type="Proteomes" id="UP001163603">
    <property type="component" value="Chromosome 11"/>
</dbReference>
<name>A0ACC0XQ02_9ROSI</name>
<gene>
    <name evidence="1" type="ORF">Pint_30952</name>
</gene>
<accession>A0ACC0XQ02</accession>
<reference evidence="2" key="1">
    <citation type="journal article" date="2023" name="G3 (Bethesda)">
        <title>Genome assembly and association tests identify interacting loci associated with vigor, precocity, and sex in interspecific pistachio rootstocks.</title>
        <authorList>
            <person name="Palmer W."/>
            <person name="Jacygrad E."/>
            <person name="Sagayaradj S."/>
            <person name="Cavanaugh K."/>
            <person name="Han R."/>
            <person name="Bertier L."/>
            <person name="Beede B."/>
            <person name="Kafkas S."/>
            <person name="Golino D."/>
            <person name="Preece J."/>
            <person name="Michelmore R."/>
        </authorList>
    </citation>
    <scope>NUCLEOTIDE SEQUENCE [LARGE SCALE GENOMIC DNA]</scope>
</reference>
<sequence length="52" mass="6179">MGEVLIGHDFAWMRKTLHARRRRCDQLESFKPHVYLSAACYFQYALCLIVSF</sequence>
<dbReference type="EMBL" id="CM047746">
    <property type="protein sequence ID" value="KAJ0020344.1"/>
    <property type="molecule type" value="Genomic_DNA"/>
</dbReference>
<evidence type="ECO:0000313" key="1">
    <source>
        <dbReference type="EMBL" id="KAJ0020344.1"/>
    </source>
</evidence>
<organism evidence="1 2">
    <name type="scientific">Pistacia integerrima</name>
    <dbReference type="NCBI Taxonomy" id="434235"/>
    <lineage>
        <taxon>Eukaryota</taxon>
        <taxon>Viridiplantae</taxon>
        <taxon>Streptophyta</taxon>
        <taxon>Embryophyta</taxon>
        <taxon>Tracheophyta</taxon>
        <taxon>Spermatophyta</taxon>
        <taxon>Magnoliopsida</taxon>
        <taxon>eudicotyledons</taxon>
        <taxon>Gunneridae</taxon>
        <taxon>Pentapetalae</taxon>
        <taxon>rosids</taxon>
        <taxon>malvids</taxon>
        <taxon>Sapindales</taxon>
        <taxon>Anacardiaceae</taxon>
        <taxon>Pistacia</taxon>
    </lineage>
</organism>
<proteinExistence type="predicted"/>
<keyword evidence="2" id="KW-1185">Reference proteome</keyword>
<comment type="caution">
    <text evidence="1">The sequence shown here is derived from an EMBL/GenBank/DDBJ whole genome shotgun (WGS) entry which is preliminary data.</text>
</comment>
<evidence type="ECO:0000313" key="2">
    <source>
        <dbReference type="Proteomes" id="UP001163603"/>
    </source>
</evidence>
<protein>
    <submittedName>
        <fullName evidence="1">Uncharacterized protein</fullName>
    </submittedName>
</protein>